<evidence type="ECO:0000256" key="3">
    <source>
        <dbReference type="ARBA" id="ARBA00023199"/>
    </source>
</evidence>
<dbReference type="CDD" id="cd01700">
    <property type="entry name" value="PolY_Pol_V_umuC"/>
    <property type="match status" value="1"/>
</dbReference>
<reference evidence="7 8" key="1">
    <citation type="submission" date="2018-06" db="EMBL/GenBank/DDBJ databases">
        <authorList>
            <consortium name="Pathogen Informatics"/>
            <person name="Doyle S."/>
        </authorList>
    </citation>
    <scope>NUCLEOTIDE SEQUENCE [LARGE SCALE GENOMIC DNA]</scope>
    <source>
        <strain evidence="7 8">NCTC13093</strain>
    </source>
</reference>
<evidence type="ECO:0000256" key="5">
    <source>
        <dbReference type="ARBA" id="ARBA00023236"/>
    </source>
</evidence>
<dbReference type="GO" id="GO:0005829">
    <property type="term" value="C:cytosol"/>
    <property type="evidence" value="ECO:0007669"/>
    <property type="project" value="TreeGrafter"/>
</dbReference>
<dbReference type="InterPro" id="IPR043128">
    <property type="entry name" value="Rev_trsase/Diguanyl_cyclase"/>
</dbReference>
<dbReference type="InterPro" id="IPR001126">
    <property type="entry name" value="UmuC"/>
</dbReference>
<protein>
    <submittedName>
        <fullName evidence="7">DNA polymerase V subunit UmuC</fullName>
    </submittedName>
</protein>
<keyword evidence="3" id="KW-0741">SOS mutagenesis</keyword>
<comment type="similarity">
    <text evidence="1">Belongs to the DNA polymerase type-Y family.</text>
</comment>
<dbReference type="AlphaFoldDB" id="A0A2X0VPU8"/>
<evidence type="ECO:0000259" key="6">
    <source>
        <dbReference type="PROSITE" id="PS50173"/>
    </source>
</evidence>
<dbReference type="InterPro" id="IPR025188">
    <property type="entry name" value="DUF4113"/>
</dbReference>
<dbReference type="PANTHER" id="PTHR11076">
    <property type="entry name" value="DNA REPAIR POLYMERASE UMUC / TRANSFERASE FAMILY MEMBER"/>
    <property type="match status" value="1"/>
</dbReference>
<dbReference type="InterPro" id="IPR050116">
    <property type="entry name" value="DNA_polymerase-Y"/>
</dbReference>
<dbReference type="InterPro" id="IPR017961">
    <property type="entry name" value="DNA_pol_Y-fam_little_finger"/>
</dbReference>
<dbReference type="PANTHER" id="PTHR11076:SF34">
    <property type="entry name" value="PROTEIN UMUC"/>
    <property type="match status" value="1"/>
</dbReference>
<keyword evidence="2" id="KW-0227">DNA damage</keyword>
<keyword evidence="8" id="KW-1185">Reference proteome</keyword>
<dbReference type="GO" id="GO:0006281">
    <property type="term" value="P:DNA repair"/>
    <property type="evidence" value="ECO:0007669"/>
    <property type="project" value="UniProtKB-KW"/>
</dbReference>
<dbReference type="Pfam" id="PF00817">
    <property type="entry name" value="IMS"/>
    <property type="match status" value="1"/>
</dbReference>
<dbReference type="Gene3D" id="3.30.1490.100">
    <property type="entry name" value="DNA polymerase, Y-family, little finger domain"/>
    <property type="match status" value="1"/>
</dbReference>
<evidence type="ECO:0000313" key="7">
    <source>
        <dbReference type="EMBL" id="SPT69770.1"/>
    </source>
</evidence>
<dbReference type="SUPFAM" id="SSF56672">
    <property type="entry name" value="DNA/RNA polymerases"/>
    <property type="match status" value="1"/>
</dbReference>
<feature type="domain" description="UmuC" evidence="6">
    <location>
        <begin position="11"/>
        <end position="196"/>
    </location>
</feature>
<name>A0A2X0VPU8_9GAMM</name>
<dbReference type="Gene3D" id="3.30.70.270">
    <property type="match status" value="1"/>
</dbReference>
<dbReference type="Pfam" id="PF11799">
    <property type="entry name" value="IMS_C"/>
    <property type="match status" value="1"/>
</dbReference>
<evidence type="ECO:0000313" key="8">
    <source>
        <dbReference type="Proteomes" id="UP000250086"/>
    </source>
</evidence>
<keyword evidence="4" id="KW-0234">DNA repair</keyword>
<dbReference type="InterPro" id="IPR036775">
    <property type="entry name" value="DNA_pol_Y-fam_lit_finger_sf"/>
</dbReference>
<dbReference type="PROSITE" id="PS50173">
    <property type="entry name" value="UMUC"/>
    <property type="match status" value="1"/>
</dbReference>
<gene>
    <name evidence="7" type="primary">umuC</name>
    <name evidence="7" type="ORF">NCTC13093_01156</name>
</gene>
<evidence type="ECO:0000256" key="4">
    <source>
        <dbReference type="ARBA" id="ARBA00023204"/>
    </source>
</evidence>
<dbReference type="RefSeq" id="WP_113743913.1">
    <property type="nucleotide sequence ID" value="NZ_UAPV01000001.1"/>
</dbReference>
<dbReference type="GO" id="GO:0003887">
    <property type="term" value="F:DNA-directed DNA polymerase activity"/>
    <property type="evidence" value="ECO:0007669"/>
    <property type="project" value="TreeGrafter"/>
</dbReference>
<dbReference type="Gene3D" id="3.40.1170.60">
    <property type="match status" value="1"/>
</dbReference>
<dbReference type="GO" id="GO:0009432">
    <property type="term" value="P:SOS response"/>
    <property type="evidence" value="ECO:0007669"/>
    <property type="project" value="UniProtKB-KW"/>
</dbReference>
<proteinExistence type="inferred from homology"/>
<evidence type="ECO:0000256" key="1">
    <source>
        <dbReference type="ARBA" id="ARBA00010945"/>
    </source>
</evidence>
<sequence length="433" mass="49786">MSDERRYERVYILVDCNNFFVSCERIFRPDLRYKPVVVLSNNDGCVIARSNEAKALKIAMGVPVFKVRDIIDRHNVTLFSSNFSLYLDISTRIMTTLESMCEKTYVYSVDECFLILENVTEDEAVSFAFKVKNTIATNIGVPVAAGIACTKTLAKLANHYAKKHVQTTQSIYSILDNGRRERLLIDNPISEIWGIGKALNSALKELNIINAYDLALCKEDYIKKTFNIVLMRTVQELNNIDCIDNSINGDNQHQIMWSRTFKERISEFDDLYTALCNYAAMASRKLREMNKYATVITVYIRTSYYGKVEKYAADRSVKLTYPSNDPRVMMQACHALLKLIYKQGYLYMKAGVILSGLQDSREHQFSLFDDYSITDDVKRSDRLLNAVDNLNEKYSNVIYLASQGARLSEKKFNLKEHMSKSYTTCFEDLPEVY</sequence>
<dbReference type="Pfam" id="PF13438">
    <property type="entry name" value="DUF4113"/>
    <property type="match status" value="1"/>
</dbReference>
<accession>A0A2X0VPU8</accession>
<dbReference type="InterPro" id="IPR043502">
    <property type="entry name" value="DNA/RNA_pol_sf"/>
</dbReference>
<dbReference type="GO" id="GO:0003684">
    <property type="term" value="F:damaged DNA binding"/>
    <property type="evidence" value="ECO:0007669"/>
    <property type="project" value="InterPro"/>
</dbReference>
<evidence type="ECO:0000256" key="2">
    <source>
        <dbReference type="ARBA" id="ARBA00022763"/>
    </source>
</evidence>
<dbReference type="EMBL" id="UAPV01000001">
    <property type="protein sequence ID" value="SPT69770.1"/>
    <property type="molecule type" value="Genomic_DNA"/>
</dbReference>
<keyword evidence="5" id="KW-0742">SOS response</keyword>
<dbReference type="GO" id="GO:0042276">
    <property type="term" value="P:error-prone translesion synthesis"/>
    <property type="evidence" value="ECO:0007669"/>
    <property type="project" value="TreeGrafter"/>
</dbReference>
<dbReference type="SUPFAM" id="SSF100879">
    <property type="entry name" value="Lesion bypass DNA polymerase (Y-family), little finger domain"/>
    <property type="match status" value="1"/>
</dbReference>
<organism evidence="7 8">
    <name type="scientific">Anaerobiospirillum thomasii</name>
    <dbReference type="NCBI Taxonomy" id="179995"/>
    <lineage>
        <taxon>Bacteria</taxon>
        <taxon>Pseudomonadati</taxon>
        <taxon>Pseudomonadota</taxon>
        <taxon>Gammaproteobacteria</taxon>
        <taxon>Aeromonadales</taxon>
        <taxon>Succinivibrionaceae</taxon>
        <taxon>Anaerobiospirillum</taxon>
    </lineage>
</organism>
<dbReference type="Proteomes" id="UP000250086">
    <property type="component" value="Unassembled WGS sequence"/>
</dbReference>